<reference evidence="1 2" key="1">
    <citation type="journal article" date="2018" name="Sci. Rep.">
        <title>Genomic signatures of local adaptation to the degree of environmental predictability in rotifers.</title>
        <authorList>
            <person name="Franch-Gras L."/>
            <person name="Hahn C."/>
            <person name="Garcia-Roger E.M."/>
            <person name="Carmona M.J."/>
            <person name="Serra M."/>
            <person name="Gomez A."/>
        </authorList>
    </citation>
    <scope>NUCLEOTIDE SEQUENCE [LARGE SCALE GENOMIC DNA]</scope>
    <source>
        <strain evidence="1">HYR1</strain>
    </source>
</reference>
<evidence type="ECO:0000313" key="2">
    <source>
        <dbReference type="Proteomes" id="UP000276133"/>
    </source>
</evidence>
<organism evidence="1 2">
    <name type="scientific">Brachionus plicatilis</name>
    <name type="common">Marine rotifer</name>
    <name type="synonym">Brachionus muelleri</name>
    <dbReference type="NCBI Taxonomy" id="10195"/>
    <lineage>
        <taxon>Eukaryota</taxon>
        <taxon>Metazoa</taxon>
        <taxon>Spiralia</taxon>
        <taxon>Gnathifera</taxon>
        <taxon>Rotifera</taxon>
        <taxon>Eurotatoria</taxon>
        <taxon>Monogononta</taxon>
        <taxon>Pseudotrocha</taxon>
        <taxon>Ploima</taxon>
        <taxon>Brachionidae</taxon>
        <taxon>Brachionus</taxon>
    </lineage>
</organism>
<name>A0A3M7P3B6_BRAPC</name>
<dbReference type="EMBL" id="REGN01013770">
    <property type="protein sequence ID" value="RMZ93493.1"/>
    <property type="molecule type" value="Genomic_DNA"/>
</dbReference>
<dbReference type="Proteomes" id="UP000276133">
    <property type="component" value="Unassembled WGS sequence"/>
</dbReference>
<dbReference type="AlphaFoldDB" id="A0A3M7P3B6"/>
<comment type="caution">
    <text evidence="1">The sequence shown here is derived from an EMBL/GenBank/DDBJ whole genome shotgun (WGS) entry which is preliminary data.</text>
</comment>
<sequence>MHPILQISIAQEYLGAPSRTSGALYHKVTTSWIKIQKPDRVCSLALEHPLVKQYLDAVVREGGKFRGWQCSERLLHRFPSGFSSRQLIMNSFEIDFVVLKNMPTNYLVKHESINQASHCFHLIIHISLLIGTYFADFRRSKSCLLFWLSNNQKHKKRQSHLKKSTINGIICILFINIQTNQMIKKRVKTIFILTKNSHSYEIENRKRVILTR</sequence>
<proteinExistence type="predicted"/>
<gene>
    <name evidence="1" type="ORF">BpHYR1_017949</name>
</gene>
<keyword evidence="2" id="KW-1185">Reference proteome</keyword>
<accession>A0A3M7P3B6</accession>
<evidence type="ECO:0000313" key="1">
    <source>
        <dbReference type="EMBL" id="RMZ93493.1"/>
    </source>
</evidence>
<protein>
    <submittedName>
        <fullName evidence="1">Uncharacterized protein</fullName>
    </submittedName>
</protein>